<dbReference type="InterPro" id="IPR008979">
    <property type="entry name" value="Galactose-bd-like_sf"/>
</dbReference>
<protein>
    <submittedName>
        <fullName evidence="1">Uncharacterized protein</fullName>
    </submittedName>
</protein>
<sequence length="162" mass="18975">IPFDIKVDSDRGTYRYVPNGPNYTHFIEYNTLKAVDNDEKTCWRPLGFVKKGDFFAIDFLRIQTHMVFVLIIAHSDKVQNSLTMQVSFDGVWWIPHHSFNSILNNSNRTVNSNFQRFVIDSRQFPPELQSFRYVAFNATNAVDEPFQVCYVQIIDKTNIRSK</sequence>
<proteinExistence type="predicted"/>
<accession>A0A8S3H2B8</accession>
<dbReference type="Proteomes" id="UP000681720">
    <property type="component" value="Unassembled WGS sequence"/>
</dbReference>
<gene>
    <name evidence="1" type="ORF">GIL414_LOCUS67436</name>
</gene>
<evidence type="ECO:0000313" key="1">
    <source>
        <dbReference type="EMBL" id="CAF5175147.1"/>
    </source>
</evidence>
<comment type="caution">
    <text evidence="1">The sequence shown here is derived from an EMBL/GenBank/DDBJ whole genome shotgun (WGS) entry which is preliminary data.</text>
</comment>
<dbReference type="EMBL" id="CAJOBJ010325952">
    <property type="protein sequence ID" value="CAF5175147.1"/>
    <property type="molecule type" value="Genomic_DNA"/>
</dbReference>
<organism evidence="1 2">
    <name type="scientific">Rotaria magnacalcarata</name>
    <dbReference type="NCBI Taxonomy" id="392030"/>
    <lineage>
        <taxon>Eukaryota</taxon>
        <taxon>Metazoa</taxon>
        <taxon>Spiralia</taxon>
        <taxon>Gnathifera</taxon>
        <taxon>Rotifera</taxon>
        <taxon>Eurotatoria</taxon>
        <taxon>Bdelloidea</taxon>
        <taxon>Philodinida</taxon>
        <taxon>Philodinidae</taxon>
        <taxon>Rotaria</taxon>
    </lineage>
</organism>
<name>A0A8S3H2B8_9BILA</name>
<evidence type="ECO:0000313" key="2">
    <source>
        <dbReference type="Proteomes" id="UP000681720"/>
    </source>
</evidence>
<dbReference type="Gene3D" id="2.60.120.260">
    <property type="entry name" value="Galactose-binding domain-like"/>
    <property type="match status" value="1"/>
</dbReference>
<dbReference type="AlphaFoldDB" id="A0A8S3H2B8"/>
<reference evidence="1" key="1">
    <citation type="submission" date="2021-02" db="EMBL/GenBank/DDBJ databases">
        <authorList>
            <person name="Nowell W R."/>
        </authorList>
    </citation>
    <scope>NUCLEOTIDE SEQUENCE</scope>
</reference>
<dbReference type="SUPFAM" id="SSF49785">
    <property type="entry name" value="Galactose-binding domain-like"/>
    <property type="match status" value="1"/>
</dbReference>
<feature type="non-terminal residue" evidence="1">
    <location>
        <position position="1"/>
    </location>
</feature>